<gene>
    <name evidence="1" type="ORF">S12H4_10056</name>
</gene>
<dbReference type="EMBL" id="BARW01004219">
    <property type="protein sequence ID" value="GAI60906.1"/>
    <property type="molecule type" value="Genomic_DNA"/>
</dbReference>
<protein>
    <submittedName>
        <fullName evidence="1">Uncharacterized protein</fullName>
    </submittedName>
</protein>
<proteinExistence type="predicted"/>
<sequence>MAYKLKKEILGIGSEVLTSLMSQAPKLTELAKPDGTLALAGKETDEYGQSYYDGFTSWAMSQLGGIVGAPLGFLPFLMNYYQSGIGKIDSMKAANAFDTARFNPGDVQRLWLRNFPDAEAREKWWQDLADQG</sequence>
<accession>X1R1D1</accession>
<feature type="non-terminal residue" evidence="1">
    <location>
        <position position="132"/>
    </location>
</feature>
<comment type="caution">
    <text evidence="1">The sequence shown here is derived from an EMBL/GenBank/DDBJ whole genome shotgun (WGS) entry which is preliminary data.</text>
</comment>
<evidence type="ECO:0000313" key="1">
    <source>
        <dbReference type="EMBL" id="GAI60906.1"/>
    </source>
</evidence>
<dbReference type="AlphaFoldDB" id="X1R1D1"/>
<name>X1R1D1_9ZZZZ</name>
<reference evidence="1" key="1">
    <citation type="journal article" date="2014" name="Front. Microbiol.">
        <title>High frequency of phylogenetically diverse reductive dehalogenase-homologous genes in deep subseafloor sedimentary metagenomes.</title>
        <authorList>
            <person name="Kawai M."/>
            <person name="Futagami T."/>
            <person name="Toyoda A."/>
            <person name="Takaki Y."/>
            <person name="Nishi S."/>
            <person name="Hori S."/>
            <person name="Arai W."/>
            <person name="Tsubouchi T."/>
            <person name="Morono Y."/>
            <person name="Uchiyama I."/>
            <person name="Ito T."/>
            <person name="Fujiyama A."/>
            <person name="Inagaki F."/>
            <person name="Takami H."/>
        </authorList>
    </citation>
    <scope>NUCLEOTIDE SEQUENCE</scope>
    <source>
        <strain evidence="1">Expedition CK06-06</strain>
    </source>
</reference>
<organism evidence="1">
    <name type="scientific">marine sediment metagenome</name>
    <dbReference type="NCBI Taxonomy" id="412755"/>
    <lineage>
        <taxon>unclassified sequences</taxon>
        <taxon>metagenomes</taxon>
        <taxon>ecological metagenomes</taxon>
    </lineage>
</organism>